<dbReference type="HOGENOM" id="CLU_3304232_0_0_9"/>
<comment type="caution">
    <text evidence="1">The sequence shown here is derived from an EMBL/GenBank/DDBJ whole genome shotgun (WGS) entry which is preliminary data.</text>
</comment>
<organism evidence="1">
    <name type="scientific">Bacillus mycoides</name>
    <dbReference type="NCBI Taxonomy" id="1405"/>
    <lineage>
        <taxon>Bacteria</taxon>
        <taxon>Bacillati</taxon>
        <taxon>Bacillota</taxon>
        <taxon>Bacilli</taxon>
        <taxon>Bacillales</taxon>
        <taxon>Bacillaceae</taxon>
        <taxon>Bacillus</taxon>
        <taxon>Bacillus cereus group</taxon>
    </lineage>
</organism>
<reference evidence="1" key="1">
    <citation type="journal article" date="2012" name="Genome Res.">
        <title>Genomic characterization of the Bacillus cereus sensu lato species: Backdrop to the evolution of Bacillus anthracis.</title>
        <authorList>
            <person name="Zwick M.E."/>
            <person name="Joseph S.J."/>
            <person name="Didelot X."/>
            <person name="Chen P.E."/>
            <person name="Bishop-Lilly K.A."/>
            <person name="Stewart A.C."/>
            <person name="Willner K."/>
            <person name="Nolan N."/>
            <person name="Lentz S."/>
            <person name="Thomason M.K."/>
            <person name="Sozhamannan S."/>
            <person name="Mateczun A.J."/>
            <person name="Du L."/>
            <person name="Read T.D."/>
        </authorList>
    </citation>
    <scope>NUCLEOTIDE SEQUENCE [LARGE SCALE GENOMIC DNA]</scope>
    <source>
        <strain evidence="1">AH603</strain>
    </source>
</reference>
<dbReference type="EMBL" id="ACMP01000060">
    <property type="protein sequence ID" value="EEL71285.1"/>
    <property type="molecule type" value="Genomic_DNA"/>
</dbReference>
<protein>
    <submittedName>
        <fullName evidence="1">Uncharacterized protein</fullName>
    </submittedName>
</protein>
<proteinExistence type="predicted"/>
<name>C2XSW4_BACMY</name>
<accession>C2XSW4</accession>
<dbReference type="AlphaFoldDB" id="C2XSW4"/>
<gene>
    <name evidence="1" type="ORF">bcere0026_17820</name>
</gene>
<accession>C2PUW3</accession>
<dbReference type="Proteomes" id="UP000001753">
    <property type="component" value="Chromosome"/>
</dbReference>
<evidence type="ECO:0000313" key="1">
    <source>
        <dbReference type="EMBL" id="EEL71285.1"/>
    </source>
</evidence>
<sequence>MLHLFLVEGLLVFSRLQLNHFNLYKQKVQLYDILEERIW</sequence>